<feature type="transmembrane region" description="Helical" evidence="1">
    <location>
        <begin position="152"/>
        <end position="170"/>
    </location>
</feature>
<feature type="transmembrane region" description="Helical" evidence="1">
    <location>
        <begin position="48"/>
        <end position="67"/>
    </location>
</feature>
<reference evidence="3" key="1">
    <citation type="journal article" date="2019" name="Int. J. Syst. Evol. Microbiol.">
        <title>The Global Catalogue of Microorganisms (GCM) 10K type strain sequencing project: providing services to taxonomists for standard genome sequencing and annotation.</title>
        <authorList>
            <consortium name="The Broad Institute Genomics Platform"/>
            <consortium name="The Broad Institute Genome Sequencing Center for Infectious Disease"/>
            <person name="Wu L."/>
            <person name="Ma J."/>
        </authorList>
    </citation>
    <scope>NUCLEOTIDE SEQUENCE [LARGE SCALE GENOMIC DNA]</scope>
    <source>
        <strain evidence="3">KCTC 22558</strain>
    </source>
</reference>
<proteinExistence type="predicted"/>
<feature type="transmembrane region" description="Helical" evidence="1">
    <location>
        <begin position="127"/>
        <end position="146"/>
    </location>
</feature>
<comment type="caution">
    <text evidence="2">The sequence shown here is derived from an EMBL/GenBank/DDBJ whole genome shotgun (WGS) entry which is preliminary data.</text>
</comment>
<gene>
    <name evidence="2" type="ORF">GCM10008101_20760</name>
</gene>
<evidence type="ECO:0000256" key="1">
    <source>
        <dbReference type="SAM" id="Phobius"/>
    </source>
</evidence>
<dbReference type="Proteomes" id="UP000643403">
    <property type="component" value="Unassembled WGS sequence"/>
</dbReference>
<evidence type="ECO:0000313" key="3">
    <source>
        <dbReference type="Proteomes" id="UP000643403"/>
    </source>
</evidence>
<keyword evidence="1" id="KW-0812">Transmembrane</keyword>
<evidence type="ECO:0000313" key="2">
    <source>
        <dbReference type="EMBL" id="GGZ66416.1"/>
    </source>
</evidence>
<sequence>MMDISSPLKPDVFRVVVVILLPGMLAAFPWAAWFIWPALLQVTTWQDAGVIVGASVLALSLVVGMIIEDVGSEIEVKYVDRYVCRTKSLAYSDFDQQWMSYLFTTSAERFVAQRYVRAMVTRLKFELSMIPACTSAAFAIALAWVKDVGFDWQTTLGLVIATAAIAIYMLDQARKGAWQLHEIRMEICRRELGIPLSSGGEKLTSTLPLTDRAHGD</sequence>
<accession>A0ABQ3C5P8</accession>
<dbReference type="EMBL" id="BMXY01000002">
    <property type="protein sequence ID" value="GGZ66416.1"/>
    <property type="molecule type" value="Genomic_DNA"/>
</dbReference>
<organism evidence="2 3">
    <name type="scientific">Cognatilysobacter xinjiangensis</name>
    <dbReference type="NCBI Taxonomy" id="546892"/>
    <lineage>
        <taxon>Bacteria</taxon>
        <taxon>Pseudomonadati</taxon>
        <taxon>Pseudomonadota</taxon>
        <taxon>Gammaproteobacteria</taxon>
        <taxon>Lysobacterales</taxon>
        <taxon>Lysobacteraceae</taxon>
        <taxon>Cognatilysobacter</taxon>
    </lineage>
</organism>
<feature type="transmembrane region" description="Helical" evidence="1">
    <location>
        <begin position="12"/>
        <end position="36"/>
    </location>
</feature>
<protein>
    <submittedName>
        <fullName evidence="2">Uncharacterized protein</fullName>
    </submittedName>
</protein>
<name>A0ABQ3C5P8_9GAMM</name>
<keyword evidence="3" id="KW-1185">Reference proteome</keyword>
<keyword evidence="1" id="KW-0472">Membrane</keyword>
<keyword evidence="1" id="KW-1133">Transmembrane helix</keyword>